<keyword evidence="3" id="KW-1185">Reference proteome</keyword>
<reference evidence="2 3" key="1">
    <citation type="submission" date="2020-02" db="EMBL/GenBank/DDBJ databases">
        <title>Bacillus aquiflavi sp. nov., isolated from yellow water of strong flavor Chinese baijiu in Yibin region of China.</title>
        <authorList>
            <person name="Xie J."/>
        </authorList>
    </citation>
    <scope>NUCLEOTIDE SEQUENCE [LARGE SCALE GENOMIC DNA]</scope>
    <source>
        <strain evidence="2 3">3H-10</strain>
    </source>
</reference>
<comment type="caution">
    <text evidence="2">The sequence shown here is derived from an EMBL/GenBank/DDBJ whole genome shotgun (WGS) entry which is preliminary data.</text>
</comment>
<sequence>MRQYEMYFTNEYLLEIMDDISTIMKIDYDREKLLKSYESENIGNIDNLFVARDANNPEYFICVDCDNKDWIYPLVVRCSEKQQDCVNKCMLQWDNNIREEYGQELTERINNSFGNGNKDTLLKRIELKYDVKI</sequence>
<evidence type="ECO:0000313" key="1">
    <source>
        <dbReference type="EMBL" id="MBA4538763.1"/>
    </source>
</evidence>
<organism evidence="2 3">
    <name type="scientific">Bacillus aquiflavi</name>
    <dbReference type="NCBI Taxonomy" id="2672567"/>
    <lineage>
        <taxon>Bacteria</taxon>
        <taxon>Bacillati</taxon>
        <taxon>Bacillota</taxon>
        <taxon>Bacilli</taxon>
        <taxon>Bacillales</taxon>
        <taxon>Bacillaceae</taxon>
        <taxon>Bacillus</taxon>
    </lineage>
</organism>
<reference evidence="1 4" key="2">
    <citation type="submission" date="2020-07" db="EMBL/GenBank/DDBJ databases">
        <authorList>
            <person name="Feng H."/>
        </authorList>
    </citation>
    <scope>NUCLEOTIDE SEQUENCE [LARGE SCALE GENOMIC DNA]</scope>
    <source>
        <strain evidence="4">s-12</strain>
        <strain evidence="1">S-12</strain>
    </source>
</reference>
<protein>
    <submittedName>
        <fullName evidence="2">Uncharacterized protein</fullName>
    </submittedName>
</protein>
<dbReference type="Proteomes" id="UP000472971">
    <property type="component" value="Unassembled WGS sequence"/>
</dbReference>
<evidence type="ECO:0000313" key="3">
    <source>
        <dbReference type="Proteomes" id="UP000472971"/>
    </source>
</evidence>
<proteinExistence type="predicted"/>
<evidence type="ECO:0000313" key="4">
    <source>
        <dbReference type="Proteomes" id="UP000570010"/>
    </source>
</evidence>
<evidence type="ECO:0000313" key="2">
    <source>
        <dbReference type="EMBL" id="NEY83115.1"/>
    </source>
</evidence>
<dbReference type="EMBL" id="JACEIO010000075">
    <property type="protein sequence ID" value="MBA4538763.1"/>
    <property type="molecule type" value="Genomic_DNA"/>
</dbReference>
<gene>
    <name evidence="2" type="ORF">G4D64_16825</name>
    <name evidence="1" type="ORF">H1Z61_16925</name>
</gene>
<dbReference type="AlphaFoldDB" id="A0A6B3W2Z2"/>
<name>A0A6B3W2Z2_9BACI</name>
<dbReference type="Proteomes" id="UP000570010">
    <property type="component" value="Unassembled WGS sequence"/>
</dbReference>
<dbReference type="EMBL" id="JAAIWN010000077">
    <property type="protein sequence ID" value="NEY83115.1"/>
    <property type="molecule type" value="Genomic_DNA"/>
</dbReference>
<dbReference type="RefSeq" id="WP_163243517.1">
    <property type="nucleotide sequence ID" value="NZ_CP082780.1"/>
</dbReference>
<accession>A0A6B3W2Z2</accession>